<name>A0A917RFI2_9ACTN</name>
<dbReference type="PANTHER" id="PTHR40396:SF1">
    <property type="entry name" value="ATPASE AAA-TYPE CORE DOMAIN-CONTAINING PROTEIN"/>
    <property type="match status" value="1"/>
</dbReference>
<reference evidence="2" key="2">
    <citation type="submission" date="2020-09" db="EMBL/GenBank/DDBJ databases">
        <authorList>
            <person name="Sun Q."/>
            <person name="Ohkuma M."/>
        </authorList>
    </citation>
    <scope>NUCLEOTIDE SEQUENCE</scope>
    <source>
        <strain evidence="2">JCM 13064</strain>
    </source>
</reference>
<dbReference type="EMBL" id="BMNT01000031">
    <property type="protein sequence ID" value="GGL03844.1"/>
    <property type="molecule type" value="Genomic_DNA"/>
</dbReference>
<keyword evidence="3" id="KW-1185">Reference proteome</keyword>
<comment type="caution">
    <text evidence="2">The sequence shown here is derived from an EMBL/GenBank/DDBJ whole genome shotgun (WGS) entry which is preliminary data.</text>
</comment>
<sequence length="438" mass="48485">MRGGGGPMLLSFRVANHRSLRGEQQLLLTPSYTADGPPGAGWEAVPVIGIFGPNASGKSNVLDAMLYMRNLVQGSLRESEPDAGIRRHPFAADAAAHDEPSTYVVDLLLGGVQYTYGLSVNDAQVVEEWMYSYPHKVKRTVFHRKLDEYSYGEHSPHSMRQVGDITASNVLYLSVAARSKQMVVRPVYDWFAGLLDRSLAAGRFSDDAAMTGAVDRRGYLERLTRLLRAADTGIESAELVEETPAEFAKRSGNVKSADGYRGMPRKYLVFRHRGEGSTFSLRLHDQSLGTRALYEIGIPVFRALDRGVPLIVDELDSSLHPYLSAQLIRLFSDPATNPRGAQLVFTSHDATLLGRIQGEEVLHRDHIWFTEKNEYGETELFPLSEFKPRRDENRARRYLAGRYGAVPIVTDDLFAAALATRGEGDDDSSGAPDQEGQP</sequence>
<dbReference type="PANTHER" id="PTHR40396">
    <property type="entry name" value="ATPASE-LIKE PROTEIN"/>
    <property type="match status" value="1"/>
</dbReference>
<dbReference type="InterPro" id="IPR027417">
    <property type="entry name" value="P-loop_NTPase"/>
</dbReference>
<dbReference type="SUPFAM" id="SSF52540">
    <property type="entry name" value="P-loop containing nucleoside triphosphate hydrolases"/>
    <property type="match status" value="1"/>
</dbReference>
<evidence type="ECO:0000259" key="1">
    <source>
        <dbReference type="Pfam" id="PF13304"/>
    </source>
</evidence>
<reference evidence="2" key="1">
    <citation type="journal article" date="2014" name="Int. J. Syst. Evol. Microbiol.">
        <title>Complete genome sequence of Corynebacterium casei LMG S-19264T (=DSM 44701T), isolated from a smear-ripened cheese.</title>
        <authorList>
            <consortium name="US DOE Joint Genome Institute (JGI-PGF)"/>
            <person name="Walter F."/>
            <person name="Albersmeier A."/>
            <person name="Kalinowski J."/>
            <person name="Ruckert C."/>
        </authorList>
    </citation>
    <scope>NUCLEOTIDE SEQUENCE</scope>
    <source>
        <strain evidence="2">JCM 13064</strain>
    </source>
</reference>
<dbReference type="Proteomes" id="UP000645217">
    <property type="component" value="Unassembled WGS sequence"/>
</dbReference>
<dbReference type="GO" id="GO:0005524">
    <property type="term" value="F:ATP binding"/>
    <property type="evidence" value="ECO:0007669"/>
    <property type="project" value="InterPro"/>
</dbReference>
<dbReference type="GO" id="GO:0016887">
    <property type="term" value="F:ATP hydrolysis activity"/>
    <property type="evidence" value="ECO:0007669"/>
    <property type="project" value="InterPro"/>
</dbReference>
<dbReference type="InterPro" id="IPR003959">
    <property type="entry name" value="ATPase_AAA_core"/>
</dbReference>
<dbReference type="Pfam" id="PF13304">
    <property type="entry name" value="AAA_21"/>
    <property type="match status" value="1"/>
</dbReference>
<dbReference type="Gene3D" id="3.40.50.300">
    <property type="entry name" value="P-loop containing nucleotide triphosphate hydrolases"/>
    <property type="match status" value="1"/>
</dbReference>
<evidence type="ECO:0000313" key="3">
    <source>
        <dbReference type="Proteomes" id="UP000645217"/>
    </source>
</evidence>
<organism evidence="2 3">
    <name type="scientific">Sphaerisporangium melleum</name>
    <dbReference type="NCBI Taxonomy" id="321316"/>
    <lineage>
        <taxon>Bacteria</taxon>
        <taxon>Bacillati</taxon>
        <taxon>Actinomycetota</taxon>
        <taxon>Actinomycetes</taxon>
        <taxon>Streptosporangiales</taxon>
        <taxon>Streptosporangiaceae</taxon>
        <taxon>Sphaerisporangium</taxon>
    </lineage>
</organism>
<proteinExistence type="predicted"/>
<protein>
    <recommendedName>
        <fullName evidence="1">ATPase AAA-type core domain-containing protein</fullName>
    </recommendedName>
</protein>
<evidence type="ECO:0000313" key="2">
    <source>
        <dbReference type="EMBL" id="GGL03844.1"/>
    </source>
</evidence>
<accession>A0A917RFI2</accession>
<feature type="domain" description="ATPase AAA-type core" evidence="1">
    <location>
        <begin position="48"/>
        <end position="353"/>
    </location>
</feature>
<dbReference type="AlphaFoldDB" id="A0A917RFI2"/>
<gene>
    <name evidence="2" type="ORF">GCM10007964_52420</name>
</gene>